<dbReference type="InterPro" id="IPR010730">
    <property type="entry name" value="HET"/>
</dbReference>
<protein>
    <recommendedName>
        <fullName evidence="1">Heterokaryon incompatibility domain-containing protein</fullName>
    </recommendedName>
</protein>
<evidence type="ECO:0000313" key="2">
    <source>
        <dbReference type="EMBL" id="KAF2028259.1"/>
    </source>
</evidence>
<comment type="caution">
    <text evidence="2">The sequence shown here is derived from an EMBL/GenBank/DDBJ whole genome shotgun (WGS) entry which is preliminary data.</text>
</comment>
<accession>A0A9P4LLR6</accession>
<dbReference type="PANTHER" id="PTHR24148">
    <property type="entry name" value="ANKYRIN REPEAT DOMAIN-CONTAINING PROTEIN 39 HOMOLOG-RELATED"/>
    <property type="match status" value="1"/>
</dbReference>
<dbReference type="PANTHER" id="PTHR24148:SF82">
    <property type="entry name" value="HETEROKARYON INCOMPATIBILITY DOMAIN-CONTAINING PROTEIN"/>
    <property type="match status" value="1"/>
</dbReference>
<dbReference type="InterPro" id="IPR052895">
    <property type="entry name" value="HetReg/Transcr_Mod"/>
</dbReference>
<proteinExistence type="predicted"/>
<keyword evidence="3" id="KW-1185">Reference proteome</keyword>
<feature type="non-terminal residue" evidence="2">
    <location>
        <position position="162"/>
    </location>
</feature>
<feature type="domain" description="Heterokaryon incompatibility" evidence="1">
    <location>
        <begin position="37"/>
        <end position="155"/>
    </location>
</feature>
<dbReference type="Pfam" id="PF06985">
    <property type="entry name" value="HET"/>
    <property type="match status" value="1"/>
</dbReference>
<gene>
    <name evidence="2" type="ORF">EK21DRAFT_15676</name>
</gene>
<name>A0A9P4LLR6_9PLEO</name>
<organism evidence="2 3">
    <name type="scientific">Setomelanomma holmii</name>
    <dbReference type="NCBI Taxonomy" id="210430"/>
    <lineage>
        <taxon>Eukaryota</taxon>
        <taxon>Fungi</taxon>
        <taxon>Dikarya</taxon>
        <taxon>Ascomycota</taxon>
        <taxon>Pezizomycotina</taxon>
        <taxon>Dothideomycetes</taxon>
        <taxon>Pleosporomycetidae</taxon>
        <taxon>Pleosporales</taxon>
        <taxon>Pleosporineae</taxon>
        <taxon>Phaeosphaeriaceae</taxon>
        <taxon>Setomelanomma</taxon>
    </lineage>
</organism>
<sequence length="162" mass="18930">HHETTIYQPLIAPNQIRVVHINQGYREDPVACKIHPFILIDGRQTRIRANLRDALLEIRLEDRPRIVWIDALSINQADTEERNHQVKIMRDIYKGAGQVIVWLGSAHGDSATAMDLLVHLADDLQCYHMFALLDWQRLTTLLSRSYWSRVWVHQEVFLARAF</sequence>
<evidence type="ECO:0000259" key="1">
    <source>
        <dbReference type="Pfam" id="PF06985"/>
    </source>
</evidence>
<reference evidence="2" key="1">
    <citation type="journal article" date="2020" name="Stud. Mycol.">
        <title>101 Dothideomycetes genomes: a test case for predicting lifestyles and emergence of pathogens.</title>
        <authorList>
            <person name="Haridas S."/>
            <person name="Albert R."/>
            <person name="Binder M."/>
            <person name="Bloem J."/>
            <person name="Labutti K."/>
            <person name="Salamov A."/>
            <person name="Andreopoulos B."/>
            <person name="Baker S."/>
            <person name="Barry K."/>
            <person name="Bills G."/>
            <person name="Bluhm B."/>
            <person name="Cannon C."/>
            <person name="Castanera R."/>
            <person name="Culley D."/>
            <person name="Daum C."/>
            <person name="Ezra D."/>
            <person name="Gonzalez J."/>
            <person name="Henrissat B."/>
            <person name="Kuo A."/>
            <person name="Liang C."/>
            <person name="Lipzen A."/>
            <person name="Lutzoni F."/>
            <person name="Magnuson J."/>
            <person name="Mondo S."/>
            <person name="Nolan M."/>
            <person name="Ohm R."/>
            <person name="Pangilinan J."/>
            <person name="Park H.-J."/>
            <person name="Ramirez L."/>
            <person name="Alfaro M."/>
            <person name="Sun H."/>
            <person name="Tritt A."/>
            <person name="Yoshinaga Y."/>
            <person name="Zwiers L.-H."/>
            <person name="Turgeon B."/>
            <person name="Goodwin S."/>
            <person name="Spatafora J."/>
            <person name="Crous P."/>
            <person name="Grigoriev I."/>
        </authorList>
    </citation>
    <scope>NUCLEOTIDE SEQUENCE</scope>
    <source>
        <strain evidence="2">CBS 110217</strain>
    </source>
</reference>
<dbReference type="EMBL" id="ML978215">
    <property type="protein sequence ID" value="KAF2028259.1"/>
    <property type="molecule type" value="Genomic_DNA"/>
</dbReference>
<feature type="non-terminal residue" evidence="2">
    <location>
        <position position="1"/>
    </location>
</feature>
<evidence type="ECO:0000313" key="3">
    <source>
        <dbReference type="Proteomes" id="UP000799777"/>
    </source>
</evidence>
<dbReference type="OrthoDB" id="5386682at2759"/>
<dbReference type="Proteomes" id="UP000799777">
    <property type="component" value="Unassembled WGS sequence"/>
</dbReference>
<dbReference type="AlphaFoldDB" id="A0A9P4LLR6"/>